<evidence type="ECO:0000259" key="10">
    <source>
        <dbReference type="PROSITE" id="PS50011"/>
    </source>
</evidence>
<dbReference type="InterPro" id="IPR000719">
    <property type="entry name" value="Prot_kinase_dom"/>
</dbReference>
<dbReference type="Pfam" id="PF00069">
    <property type="entry name" value="Pkinase"/>
    <property type="match status" value="1"/>
</dbReference>
<evidence type="ECO:0000313" key="12">
    <source>
        <dbReference type="Proteomes" id="UP001165080"/>
    </source>
</evidence>
<dbReference type="PANTHER" id="PTHR24055">
    <property type="entry name" value="MITOGEN-ACTIVATED PROTEIN KINASE"/>
    <property type="match status" value="1"/>
</dbReference>
<evidence type="ECO:0000256" key="5">
    <source>
        <dbReference type="ARBA" id="ARBA00022777"/>
    </source>
</evidence>
<feature type="region of interest" description="Disordered" evidence="9">
    <location>
        <begin position="479"/>
        <end position="542"/>
    </location>
</feature>
<keyword evidence="4" id="KW-0547">Nucleotide-binding</keyword>
<evidence type="ECO:0000256" key="2">
    <source>
        <dbReference type="ARBA" id="ARBA00022527"/>
    </source>
</evidence>
<dbReference type="EMBL" id="BRXU01000004">
    <property type="protein sequence ID" value="GLC51394.1"/>
    <property type="molecule type" value="Genomic_DNA"/>
</dbReference>
<keyword evidence="3" id="KW-0808">Transferase</keyword>
<keyword evidence="12" id="KW-1185">Reference proteome</keyword>
<feature type="compositionally biased region" description="Gly residues" evidence="9">
    <location>
        <begin position="602"/>
        <end position="624"/>
    </location>
</feature>
<sequence length="1168" mass="118278">MEKYEFLSRTGEGAYGSVWMARDKHTGSLVAVKKMKDVPTTDEEGEIAMREVRVLQLAKHVNIVNLLEAYKSQSGRLYLVFEYVERTLLQELRANRGGMPPPAVKSLTWQLLQALSYLHRKSIIHRDVKPSNILITDGGVVKICDFGFARACDNAASDPAYTTYVVTRWYRPPEVLVGDTYGPPVDIWALGCIFAEMLLGRPLFPGKNHHDQLWLILKSLGAMTERQLDLLDADPQFACFRLPKQSEIEPLDQRLGGVGPAAMQVLRACLDPDPKQRASAEELLAMPYFNGVTEVLPVAELSTFPDPDMRSRLDRALAQDHANANAAAVAREAILLGTNSSRRAIGLGAPTTVSKPPPPQLHQQALLAAATAAVAAGGGGVSPVGLQQPQPQQPQQQQGAGPPLPAKAATVAKLEPCGGGGGGAPESQRPPLQRHITAPAGSMAARAAAGAGQQPQQQVLLQPLAEQQYCGQHLLPLPTQQQRSRHGSDSSQQSSPKAQSSGVVGGAWLGPAPPPPPSNLAPARGRSSWRVSGDGSGDGAAPALQPAVRQLCSLGRPQPTQAAAGPGSNAAGPADPVVAALQRPPYQRATWNGSSAPPRSHGGSGSSGGGSGSSSSGGGAGSSGGAAAVNSSAAAVNGGAATVNGGGGPSSQGSFLNSCFTTQYSTTGYDTVTMHRKAHSLAGNEGLLLPPANSAPVGIRNLSNLGGLQGRSLAPAPAQITTGGSTCAPSAGGAFPPPQFGLPAATGTSHRTSVSPPPLGYGTTNLRGTNSLPLGPIPACQTAGRRVSQEGGPAAGCHSFPLPRPQAVATLAAAAGLPTTTGSENGMALNEAEQLEGSPTDAAAVGGNQNEGRRASDTVLYAAVALKARTEKAASSRMMLAPGRPHQHQHCLNDGNGSGGSSGGGAQGLATLRNASSFNRGLGVGPLAAAPSGLAPSSPDCGVSAPANLPPLQGTPPQRRISAPEAVAMAVLAGGGGNCSGGGASVVQQRGGAAGASMHGGGVQTVSGGTAAAASNQIQRHRHVSGQHCHPSAGGHHHNGHLQTAQTGFGYAQAAAALGCAGPTSADGSDVIVATGVAHVLLPSLDVGGYAVRAARASSAGNGNGAGAGSGGGVCAGAGGMYVLGVTRRPSKHSLRVVYGGPEVHCKREDTGKALLLEAVREEETSVL</sequence>
<dbReference type="Gene3D" id="1.10.510.10">
    <property type="entry name" value="Transferase(Phosphotransferase) domain 1"/>
    <property type="match status" value="1"/>
</dbReference>
<keyword evidence="2" id="KW-0723">Serine/threonine-protein kinase</keyword>
<comment type="catalytic activity">
    <reaction evidence="7">
        <text>L-threonyl-[protein] + ATP = O-phospho-L-threonyl-[protein] + ADP + H(+)</text>
        <dbReference type="Rhea" id="RHEA:46608"/>
        <dbReference type="Rhea" id="RHEA-COMP:11060"/>
        <dbReference type="Rhea" id="RHEA-COMP:11605"/>
        <dbReference type="ChEBI" id="CHEBI:15378"/>
        <dbReference type="ChEBI" id="CHEBI:30013"/>
        <dbReference type="ChEBI" id="CHEBI:30616"/>
        <dbReference type="ChEBI" id="CHEBI:61977"/>
        <dbReference type="ChEBI" id="CHEBI:456216"/>
        <dbReference type="EC" id="2.7.11.22"/>
    </reaction>
</comment>
<dbReference type="PROSITE" id="PS50011">
    <property type="entry name" value="PROTEIN_KINASE_DOM"/>
    <property type="match status" value="1"/>
</dbReference>
<dbReference type="InterPro" id="IPR008271">
    <property type="entry name" value="Ser/Thr_kinase_AS"/>
</dbReference>
<evidence type="ECO:0000256" key="9">
    <source>
        <dbReference type="SAM" id="MobiDB-lite"/>
    </source>
</evidence>
<dbReference type="OrthoDB" id="548217at2759"/>
<evidence type="ECO:0000256" key="8">
    <source>
        <dbReference type="ARBA" id="ARBA00048367"/>
    </source>
</evidence>
<accession>A0A9W6BFY0</accession>
<dbReference type="Proteomes" id="UP001165080">
    <property type="component" value="Unassembled WGS sequence"/>
</dbReference>
<protein>
    <recommendedName>
        <fullName evidence="1">cyclin-dependent kinase</fullName>
        <ecNumber evidence="1">2.7.11.22</ecNumber>
    </recommendedName>
</protein>
<evidence type="ECO:0000313" key="11">
    <source>
        <dbReference type="EMBL" id="GLC51394.1"/>
    </source>
</evidence>
<dbReference type="AlphaFoldDB" id="A0A9W6BFY0"/>
<feature type="region of interest" description="Disordered" evidence="9">
    <location>
        <begin position="883"/>
        <end position="908"/>
    </location>
</feature>
<dbReference type="CDD" id="cd07833">
    <property type="entry name" value="STKc_CDKL"/>
    <property type="match status" value="1"/>
</dbReference>
<dbReference type="Gene3D" id="3.30.200.20">
    <property type="entry name" value="Phosphorylase Kinase, domain 1"/>
    <property type="match status" value="1"/>
</dbReference>
<feature type="region of interest" description="Disordered" evidence="9">
    <location>
        <begin position="1007"/>
        <end position="1039"/>
    </location>
</feature>
<evidence type="ECO:0000256" key="1">
    <source>
        <dbReference type="ARBA" id="ARBA00012425"/>
    </source>
</evidence>
<feature type="compositionally biased region" description="Polar residues" evidence="9">
    <location>
        <begin position="1007"/>
        <end position="1018"/>
    </location>
</feature>
<feature type="domain" description="Protein kinase" evidence="10">
    <location>
        <begin position="4"/>
        <end position="289"/>
    </location>
</feature>
<comment type="caution">
    <text evidence="11">The sequence shown here is derived from an EMBL/GenBank/DDBJ whole genome shotgun (WGS) entry which is preliminary data.</text>
</comment>
<dbReference type="PROSITE" id="PS00108">
    <property type="entry name" value="PROTEIN_KINASE_ST"/>
    <property type="match status" value="1"/>
</dbReference>
<evidence type="ECO:0000256" key="4">
    <source>
        <dbReference type="ARBA" id="ARBA00022741"/>
    </source>
</evidence>
<feature type="compositionally biased region" description="Low complexity" evidence="9">
    <location>
        <begin position="383"/>
        <end position="409"/>
    </location>
</feature>
<dbReference type="SUPFAM" id="SSF56112">
    <property type="entry name" value="Protein kinase-like (PK-like)"/>
    <property type="match status" value="1"/>
</dbReference>
<dbReference type="FunFam" id="1.10.510.10:FF:000980">
    <property type="entry name" value="Predicted protein"/>
    <property type="match status" value="1"/>
</dbReference>
<name>A0A9W6BFY0_9CHLO</name>
<organism evidence="11 12">
    <name type="scientific">Pleodorina starrii</name>
    <dbReference type="NCBI Taxonomy" id="330485"/>
    <lineage>
        <taxon>Eukaryota</taxon>
        <taxon>Viridiplantae</taxon>
        <taxon>Chlorophyta</taxon>
        <taxon>core chlorophytes</taxon>
        <taxon>Chlorophyceae</taxon>
        <taxon>CS clade</taxon>
        <taxon>Chlamydomonadales</taxon>
        <taxon>Volvocaceae</taxon>
        <taxon>Pleodorina</taxon>
    </lineage>
</organism>
<keyword evidence="6" id="KW-0067">ATP-binding</keyword>
<feature type="compositionally biased region" description="Gly residues" evidence="9">
    <location>
        <begin position="896"/>
        <end position="907"/>
    </location>
</feature>
<dbReference type="InterPro" id="IPR011009">
    <property type="entry name" value="Kinase-like_dom_sf"/>
</dbReference>
<feature type="region of interest" description="Disordered" evidence="9">
    <location>
        <begin position="932"/>
        <end position="958"/>
    </location>
</feature>
<dbReference type="GO" id="GO:0005524">
    <property type="term" value="F:ATP binding"/>
    <property type="evidence" value="ECO:0007669"/>
    <property type="project" value="UniProtKB-KW"/>
</dbReference>
<keyword evidence="5" id="KW-0418">Kinase</keyword>
<evidence type="ECO:0000256" key="6">
    <source>
        <dbReference type="ARBA" id="ARBA00022840"/>
    </source>
</evidence>
<reference evidence="11 12" key="1">
    <citation type="journal article" date="2023" name="Commun. Biol.">
        <title>Reorganization of the ancestral sex-determining regions during the evolution of trioecy in Pleodorina starrii.</title>
        <authorList>
            <person name="Takahashi K."/>
            <person name="Suzuki S."/>
            <person name="Kawai-Toyooka H."/>
            <person name="Yamamoto K."/>
            <person name="Hamaji T."/>
            <person name="Ootsuki R."/>
            <person name="Yamaguchi H."/>
            <person name="Kawachi M."/>
            <person name="Higashiyama T."/>
            <person name="Nozaki H."/>
        </authorList>
    </citation>
    <scope>NUCLEOTIDE SEQUENCE [LARGE SCALE GENOMIC DNA]</scope>
    <source>
        <strain evidence="11 12">NIES-4479</strain>
    </source>
</reference>
<feature type="region of interest" description="Disordered" evidence="9">
    <location>
        <begin position="378"/>
        <end position="433"/>
    </location>
</feature>
<dbReference type="InterPro" id="IPR050117">
    <property type="entry name" value="MAPK"/>
</dbReference>
<gene>
    <name evidence="11" type="primary">PLEST004687</name>
    <name evidence="11" type="ORF">PLESTB_000497500</name>
</gene>
<dbReference type="GO" id="GO:0004693">
    <property type="term" value="F:cyclin-dependent protein serine/threonine kinase activity"/>
    <property type="evidence" value="ECO:0007669"/>
    <property type="project" value="UniProtKB-EC"/>
</dbReference>
<evidence type="ECO:0000256" key="3">
    <source>
        <dbReference type="ARBA" id="ARBA00022679"/>
    </source>
</evidence>
<dbReference type="EC" id="2.7.11.22" evidence="1"/>
<comment type="catalytic activity">
    <reaction evidence="8">
        <text>L-seryl-[protein] + ATP = O-phospho-L-seryl-[protein] + ADP + H(+)</text>
        <dbReference type="Rhea" id="RHEA:17989"/>
        <dbReference type="Rhea" id="RHEA-COMP:9863"/>
        <dbReference type="Rhea" id="RHEA-COMP:11604"/>
        <dbReference type="ChEBI" id="CHEBI:15378"/>
        <dbReference type="ChEBI" id="CHEBI:29999"/>
        <dbReference type="ChEBI" id="CHEBI:30616"/>
        <dbReference type="ChEBI" id="CHEBI:83421"/>
        <dbReference type="ChEBI" id="CHEBI:456216"/>
        <dbReference type="EC" id="2.7.11.22"/>
    </reaction>
</comment>
<feature type="region of interest" description="Disordered" evidence="9">
    <location>
        <begin position="588"/>
        <end position="627"/>
    </location>
</feature>
<feature type="region of interest" description="Disordered" evidence="9">
    <location>
        <begin position="730"/>
        <end position="758"/>
    </location>
</feature>
<feature type="compositionally biased region" description="Low complexity" evidence="9">
    <location>
        <begin position="489"/>
        <end position="501"/>
    </location>
</feature>
<dbReference type="FunFam" id="3.30.200.20:FF:000049">
    <property type="entry name" value="cyclin-dependent kinase-like 1 isoform X1"/>
    <property type="match status" value="1"/>
</dbReference>
<dbReference type="SMART" id="SM00220">
    <property type="entry name" value="S_TKc"/>
    <property type="match status" value="1"/>
</dbReference>
<evidence type="ECO:0000256" key="7">
    <source>
        <dbReference type="ARBA" id="ARBA00047811"/>
    </source>
</evidence>
<proteinExistence type="predicted"/>